<evidence type="ECO:0000256" key="1">
    <source>
        <dbReference type="SAM" id="Phobius"/>
    </source>
</evidence>
<dbReference type="EMBL" id="CP117466">
    <property type="protein sequence ID" value="WDA13651.1"/>
    <property type="molecule type" value="Genomic_DNA"/>
</dbReference>
<keyword evidence="4" id="KW-1185">Reference proteome</keyword>
<evidence type="ECO:0000313" key="3">
    <source>
        <dbReference type="EMBL" id="WDA13651.1"/>
    </source>
</evidence>
<name>A0ABY7UUN2_9RHOB</name>
<feature type="transmembrane region" description="Helical" evidence="1">
    <location>
        <begin position="6"/>
        <end position="28"/>
    </location>
</feature>
<proteinExistence type="predicted"/>
<accession>A0ABY7UUN2</accession>
<feature type="transmembrane region" description="Helical" evidence="1">
    <location>
        <begin position="64"/>
        <end position="80"/>
    </location>
</feature>
<feature type="domain" description="Lipid A biosynthesis N-terminal" evidence="2">
    <location>
        <begin position="10"/>
        <end position="85"/>
    </location>
</feature>
<dbReference type="SMART" id="SM01259">
    <property type="entry name" value="LAB_N"/>
    <property type="match status" value="1"/>
</dbReference>
<keyword evidence="1" id="KW-0812">Transmembrane</keyword>
<dbReference type="Proteomes" id="UP001216899">
    <property type="component" value="Chromosome"/>
</dbReference>
<evidence type="ECO:0000259" key="2">
    <source>
        <dbReference type="SMART" id="SM01259"/>
    </source>
</evidence>
<keyword evidence="1" id="KW-1133">Transmembrane helix</keyword>
<dbReference type="InterPro" id="IPR011499">
    <property type="entry name" value="Lipid_A_biosynth_N"/>
</dbReference>
<reference evidence="3 4" key="1">
    <citation type="submission" date="2023-02" db="EMBL/GenBank/DDBJ databases">
        <title>Whole genome sequenc of Paracoccus marcusii MBLB0836.</title>
        <authorList>
            <person name="Seo M.-J."/>
            <person name="Cho E.-S."/>
            <person name="Hwang C.Y."/>
        </authorList>
    </citation>
    <scope>NUCLEOTIDE SEQUENCE [LARGE SCALE GENOMIC DNA]</scope>
    <source>
        <strain evidence="3 4">MBLB0836</strain>
    </source>
</reference>
<dbReference type="Pfam" id="PF07578">
    <property type="entry name" value="LAB_N"/>
    <property type="match status" value="1"/>
</dbReference>
<keyword evidence="1" id="KW-0472">Membrane</keyword>
<dbReference type="RefSeq" id="WP_273744111.1">
    <property type="nucleotide sequence ID" value="NZ_CP117466.1"/>
</dbReference>
<protein>
    <submittedName>
        <fullName evidence="3">Lipid-A-disaccharide synthase N-terminal domain-containing protein</fullName>
    </submittedName>
</protein>
<feature type="transmembrane region" description="Helical" evidence="1">
    <location>
        <begin position="40"/>
        <end position="58"/>
    </location>
</feature>
<evidence type="ECO:0000313" key="4">
    <source>
        <dbReference type="Proteomes" id="UP001216899"/>
    </source>
</evidence>
<organism evidence="3 4">
    <name type="scientific">Paracoccus marcusii</name>
    <dbReference type="NCBI Taxonomy" id="59779"/>
    <lineage>
        <taxon>Bacteria</taxon>
        <taxon>Pseudomonadati</taxon>
        <taxon>Pseudomonadota</taxon>
        <taxon>Alphaproteobacteria</taxon>
        <taxon>Rhodobacterales</taxon>
        <taxon>Paracoccaceae</taxon>
        <taxon>Paracoccus</taxon>
    </lineage>
</organism>
<gene>
    <name evidence="3" type="ORF">PRL19_05190</name>
</gene>
<sequence>MTGQTVWLGIGSLGQALFSARFVTQWLASERMRRSVVPHPFLWVSLAGGVTLFAYASWRGDPVFVPGQGLGLGLGLFVYRRNLMLIRRHRQMVAA</sequence>